<dbReference type="Pfam" id="PF08165">
    <property type="entry name" value="FerA"/>
    <property type="match status" value="1"/>
</dbReference>
<dbReference type="SMR" id="A0A3L5TRH9"/>
<protein>
    <submittedName>
        <fullName evidence="8">Uncharacterized protein</fullName>
    </submittedName>
</protein>
<feature type="non-terminal residue" evidence="8">
    <location>
        <position position="1"/>
    </location>
</feature>
<dbReference type="Proteomes" id="UP000266721">
    <property type="component" value="Unassembled WGS sequence"/>
</dbReference>
<accession>A0A3L5TRH9</accession>
<keyword evidence="4" id="KW-1133">Transmembrane helix</keyword>
<dbReference type="PANTHER" id="PTHR12546">
    <property type="entry name" value="FER-1-LIKE"/>
    <property type="match status" value="1"/>
</dbReference>
<dbReference type="GO" id="GO:0016020">
    <property type="term" value="C:membrane"/>
    <property type="evidence" value="ECO:0007669"/>
    <property type="project" value="UniProtKB-SubCell"/>
</dbReference>
<keyword evidence="2" id="KW-0812">Transmembrane</keyword>
<keyword evidence="9" id="KW-1185">Reference proteome</keyword>
<evidence type="ECO:0000259" key="7">
    <source>
        <dbReference type="SMART" id="SM01201"/>
    </source>
</evidence>
<feature type="non-terminal residue" evidence="8">
    <location>
        <position position="349"/>
    </location>
</feature>
<evidence type="ECO:0000256" key="1">
    <source>
        <dbReference type="ARBA" id="ARBA00004370"/>
    </source>
</evidence>
<dbReference type="SMART" id="SM01201">
    <property type="entry name" value="FerB"/>
    <property type="match status" value="1"/>
</dbReference>
<feature type="domain" description="Ferlin A-domain" evidence="6">
    <location>
        <begin position="207"/>
        <end position="273"/>
    </location>
</feature>
<evidence type="ECO:0000259" key="6">
    <source>
        <dbReference type="SMART" id="SM01200"/>
    </source>
</evidence>
<reference evidence="8 9" key="1">
    <citation type="journal article" date="2016" name="PLoS ONE">
        <title>A First Insight into the Genome of the Filter-Feeder Mussel Mytilus galloprovincialis.</title>
        <authorList>
            <person name="Murgarella M."/>
            <person name="Puiu D."/>
            <person name="Novoa B."/>
            <person name="Figueras A."/>
            <person name="Posada D."/>
            <person name="Canchaya C."/>
        </authorList>
    </citation>
    <scope>NUCLEOTIDE SEQUENCE [LARGE SCALE GENOMIC DNA]</scope>
    <source>
        <tissue evidence="8">Muscle</tissue>
    </source>
</reference>
<name>A0A3L5TRH9_MYTGA</name>
<dbReference type="SMART" id="SM01200">
    <property type="entry name" value="FerA"/>
    <property type="match status" value="1"/>
</dbReference>
<dbReference type="Pfam" id="PF08150">
    <property type="entry name" value="FerB"/>
    <property type="match status" value="1"/>
</dbReference>
<comment type="caution">
    <text evidence="8">The sequence shown here is derived from an EMBL/GenBank/DDBJ whole genome shotgun (WGS) entry which is preliminary data.</text>
</comment>
<evidence type="ECO:0000256" key="4">
    <source>
        <dbReference type="ARBA" id="ARBA00022989"/>
    </source>
</evidence>
<dbReference type="InterPro" id="IPR012561">
    <property type="entry name" value="Ferlin_B-domain"/>
</dbReference>
<gene>
    <name evidence="8" type="ORF">AM593_05397</name>
</gene>
<organism evidence="8 9">
    <name type="scientific">Mytilus galloprovincialis</name>
    <name type="common">Mediterranean mussel</name>
    <dbReference type="NCBI Taxonomy" id="29158"/>
    <lineage>
        <taxon>Eukaryota</taxon>
        <taxon>Metazoa</taxon>
        <taxon>Spiralia</taxon>
        <taxon>Lophotrochozoa</taxon>
        <taxon>Mollusca</taxon>
        <taxon>Bivalvia</taxon>
        <taxon>Autobranchia</taxon>
        <taxon>Pteriomorphia</taxon>
        <taxon>Mytilida</taxon>
        <taxon>Mytiloidea</taxon>
        <taxon>Mytilidae</taxon>
        <taxon>Mytilinae</taxon>
        <taxon>Mytilus</taxon>
    </lineage>
</organism>
<dbReference type="EMBL" id="KV591783">
    <property type="protein sequence ID" value="OPL21430.1"/>
    <property type="molecule type" value="Genomic_DNA"/>
</dbReference>
<sequence length="349" mass="39292">DRVTEDDIIGTYALPLSLLSSPGGEGFLPTFGPCYVNFYGSTREFSELPDDYEDLNLGKGEGVAYRGRALVELATTLGQMPDQNVTEIESDNVLRVQKFMRRRKFKLHAAFLNATMVSAIDAPVEFELSIGNYGNKLDDNVPPCSSTTQPTNAVFDGCHYYYLPWGGTKPCVVVDCSWEDISFRLETLNLLLTIVDNLEGNIEQVKIGTKAKLPTPELAQLLMSLLEQLVNDCRKQVALPQQGRHVENNLDKLLRTYRKEELQYIIEEASNLRENATDINEAISEVEGILQRLKNLAQEPQNSMPDVILWMISGDKRIAYYRIPANEVLYSSHPDYIGRKCGKIQSIQM</sequence>
<dbReference type="PANTHER" id="PTHR12546:SF33">
    <property type="entry name" value="SPERM VESICLE FUSION PROTEIN FER-1"/>
    <property type="match status" value="1"/>
</dbReference>
<evidence type="ECO:0000256" key="3">
    <source>
        <dbReference type="ARBA" id="ARBA00022737"/>
    </source>
</evidence>
<keyword evidence="5" id="KW-0472">Membrane</keyword>
<dbReference type="InterPro" id="IPR037721">
    <property type="entry name" value="Ferlin"/>
</dbReference>
<keyword evidence="3" id="KW-0677">Repeat</keyword>
<evidence type="ECO:0000256" key="5">
    <source>
        <dbReference type="ARBA" id="ARBA00023136"/>
    </source>
</evidence>
<comment type="subcellular location">
    <subcellularLocation>
        <location evidence="1">Membrane</location>
    </subcellularLocation>
</comment>
<dbReference type="AlphaFoldDB" id="A0A3L5TRH9"/>
<dbReference type="GO" id="GO:0061025">
    <property type="term" value="P:membrane fusion"/>
    <property type="evidence" value="ECO:0007669"/>
    <property type="project" value="TreeGrafter"/>
</dbReference>
<evidence type="ECO:0000313" key="9">
    <source>
        <dbReference type="Proteomes" id="UP000266721"/>
    </source>
</evidence>
<proteinExistence type="predicted"/>
<feature type="domain" description="Ferlin B-domain" evidence="7">
    <location>
        <begin position="300"/>
        <end position="349"/>
    </location>
</feature>
<dbReference type="InterPro" id="IPR012560">
    <property type="entry name" value="Ferlin_A-domain"/>
</dbReference>
<evidence type="ECO:0000313" key="8">
    <source>
        <dbReference type="EMBL" id="OPL21430.1"/>
    </source>
</evidence>
<evidence type="ECO:0000256" key="2">
    <source>
        <dbReference type="ARBA" id="ARBA00022692"/>
    </source>
</evidence>
<dbReference type="GO" id="GO:0007009">
    <property type="term" value="P:plasma membrane organization"/>
    <property type="evidence" value="ECO:0007669"/>
    <property type="project" value="TreeGrafter"/>
</dbReference>